<evidence type="ECO:0000313" key="3">
    <source>
        <dbReference type="Proteomes" id="UP000187406"/>
    </source>
</evidence>
<protein>
    <recommendedName>
        <fullName evidence="4">Secreted protein</fullName>
    </recommendedName>
</protein>
<evidence type="ECO:0000313" key="2">
    <source>
        <dbReference type="EMBL" id="GAV81430.1"/>
    </source>
</evidence>
<name>A0A1Q3CMF1_CEPFO</name>
<dbReference type="InParanoid" id="A0A1Q3CMF1"/>
<organism evidence="2 3">
    <name type="scientific">Cephalotus follicularis</name>
    <name type="common">Albany pitcher plant</name>
    <dbReference type="NCBI Taxonomy" id="3775"/>
    <lineage>
        <taxon>Eukaryota</taxon>
        <taxon>Viridiplantae</taxon>
        <taxon>Streptophyta</taxon>
        <taxon>Embryophyta</taxon>
        <taxon>Tracheophyta</taxon>
        <taxon>Spermatophyta</taxon>
        <taxon>Magnoliopsida</taxon>
        <taxon>eudicotyledons</taxon>
        <taxon>Gunneridae</taxon>
        <taxon>Pentapetalae</taxon>
        <taxon>rosids</taxon>
        <taxon>fabids</taxon>
        <taxon>Oxalidales</taxon>
        <taxon>Cephalotaceae</taxon>
        <taxon>Cephalotus</taxon>
    </lineage>
</organism>
<dbReference type="EMBL" id="BDDD01002405">
    <property type="protein sequence ID" value="GAV81430.1"/>
    <property type="molecule type" value="Genomic_DNA"/>
</dbReference>
<proteinExistence type="predicted"/>
<feature type="signal peptide" evidence="1">
    <location>
        <begin position="1"/>
        <end position="20"/>
    </location>
</feature>
<dbReference type="AlphaFoldDB" id="A0A1Q3CMF1"/>
<evidence type="ECO:0008006" key="4">
    <source>
        <dbReference type="Google" id="ProtNLM"/>
    </source>
</evidence>
<evidence type="ECO:0000256" key="1">
    <source>
        <dbReference type="SAM" id="SignalP"/>
    </source>
</evidence>
<sequence>MYIGKKKLSLFLIFVPSVSSELTLSPPHFLNSLNCSCYVCEQPLFFNSFLDIVHYLYMYNLHTMKALLIVRKRERERVSCIILYIVHFYQMNEEMNKQLHFVIPISR</sequence>
<gene>
    <name evidence="2" type="ORF">CFOL_v3_24885</name>
</gene>
<keyword evidence="1" id="KW-0732">Signal</keyword>
<accession>A0A1Q3CMF1</accession>
<dbReference type="Proteomes" id="UP000187406">
    <property type="component" value="Unassembled WGS sequence"/>
</dbReference>
<comment type="caution">
    <text evidence="2">The sequence shown here is derived from an EMBL/GenBank/DDBJ whole genome shotgun (WGS) entry which is preliminary data.</text>
</comment>
<feature type="chain" id="PRO_5013270141" description="Secreted protein" evidence="1">
    <location>
        <begin position="21"/>
        <end position="107"/>
    </location>
</feature>
<keyword evidence="3" id="KW-1185">Reference proteome</keyword>
<reference evidence="3" key="1">
    <citation type="submission" date="2016-04" db="EMBL/GenBank/DDBJ databases">
        <title>Cephalotus genome sequencing.</title>
        <authorList>
            <person name="Fukushima K."/>
            <person name="Hasebe M."/>
            <person name="Fang X."/>
        </authorList>
    </citation>
    <scope>NUCLEOTIDE SEQUENCE [LARGE SCALE GENOMIC DNA]</scope>
    <source>
        <strain evidence="3">cv. St1</strain>
    </source>
</reference>